<evidence type="ECO:0000256" key="1">
    <source>
        <dbReference type="ARBA" id="ARBA00001968"/>
    </source>
</evidence>
<dbReference type="AlphaFoldDB" id="A0A6J1RF29"/>
<dbReference type="GO" id="GO:0004518">
    <property type="term" value="F:nuclease activity"/>
    <property type="evidence" value="ECO:0007669"/>
    <property type="project" value="UniProtKB-KW"/>
</dbReference>
<keyword evidence="5" id="KW-0479">Metal-binding</keyword>
<dbReference type="GeneID" id="112467177"/>
<evidence type="ECO:0000256" key="7">
    <source>
        <dbReference type="ARBA" id="ARBA00023242"/>
    </source>
</evidence>
<proteinExistence type="inferred from homology"/>
<keyword evidence="8" id="KW-1133">Transmembrane helix</keyword>
<dbReference type="Pfam" id="PF13359">
    <property type="entry name" value="DDE_Tnp_4"/>
    <property type="match status" value="1"/>
</dbReference>
<evidence type="ECO:0000313" key="10">
    <source>
        <dbReference type="Proteomes" id="UP000504618"/>
    </source>
</evidence>
<protein>
    <submittedName>
        <fullName evidence="11">Nuclease HARBI1</fullName>
    </submittedName>
</protein>
<dbReference type="RefSeq" id="XP_024891430.1">
    <property type="nucleotide sequence ID" value="XM_025035662.1"/>
</dbReference>
<evidence type="ECO:0000256" key="6">
    <source>
        <dbReference type="ARBA" id="ARBA00022801"/>
    </source>
</evidence>
<evidence type="ECO:0000313" key="11">
    <source>
        <dbReference type="RefSeq" id="XP_024891430.1"/>
    </source>
</evidence>
<accession>A0A6J1RF29</accession>
<keyword evidence="6" id="KW-0378">Hydrolase</keyword>
<comment type="cofactor">
    <cofactor evidence="1">
        <name>a divalent metal cation</name>
        <dbReference type="ChEBI" id="CHEBI:60240"/>
    </cofactor>
</comment>
<dbReference type="PANTHER" id="PTHR22930:SF85">
    <property type="entry name" value="GH03217P-RELATED"/>
    <property type="match status" value="1"/>
</dbReference>
<keyword evidence="4" id="KW-0540">Nuclease</keyword>
<dbReference type="GO" id="GO:0046872">
    <property type="term" value="F:metal ion binding"/>
    <property type="evidence" value="ECO:0007669"/>
    <property type="project" value="UniProtKB-KW"/>
</dbReference>
<sequence>MPPHKQIALTLWCLGNQEVYRSVADRFGISKDTVWKTIFEVMMLLTTDVERYIKWPEPHAMINFEREFHQLSGFPGVIGAIDGSHIAISAPIENADSYINRKGYHSIVLQGICDYKLKFIDVFTGLCGCVHDARVWRLSHIKQLITNDENRYFQNQYHLLGDSAYPLSKYLLTPYRDNGHLNNGQRNFNIKHSRTRVAIERAFGILKGRFRKLKYIYMYNTEMIPLVILTCCMLHNICTYRK</sequence>
<keyword evidence="10" id="KW-1185">Reference proteome</keyword>
<feature type="transmembrane region" description="Helical" evidence="8">
    <location>
        <begin position="216"/>
        <end position="237"/>
    </location>
</feature>
<keyword evidence="8" id="KW-0472">Membrane</keyword>
<evidence type="ECO:0000259" key="9">
    <source>
        <dbReference type="Pfam" id="PF13359"/>
    </source>
</evidence>
<dbReference type="InterPro" id="IPR027806">
    <property type="entry name" value="HARBI1_dom"/>
</dbReference>
<comment type="similarity">
    <text evidence="3">Belongs to the HARBI1 family.</text>
</comment>
<reference evidence="11" key="1">
    <citation type="submission" date="2025-08" db="UniProtKB">
        <authorList>
            <consortium name="RefSeq"/>
        </authorList>
    </citation>
    <scope>IDENTIFICATION</scope>
    <source>
        <tissue evidence="11">Whole body</tissue>
    </source>
</reference>
<keyword evidence="7" id="KW-0539">Nucleus</keyword>
<feature type="domain" description="DDE Tnp4" evidence="9">
    <location>
        <begin position="81"/>
        <end position="236"/>
    </location>
</feature>
<evidence type="ECO:0000256" key="5">
    <source>
        <dbReference type="ARBA" id="ARBA00022723"/>
    </source>
</evidence>
<keyword evidence="8" id="KW-0812">Transmembrane</keyword>
<evidence type="ECO:0000256" key="3">
    <source>
        <dbReference type="ARBA" id="ARBA00006958"/>
    </source>
</evidence>
<name>A0A6J1RF29_9HYME</name>
<evidence type="ECO:0000256" key="4">
    <source>
        <dbReference type="ARBA" id="ARBA00022722"/>
    </source>
</evidence>
<dbReference type="Proteomes" id="UP000504618">
    <property type="component" value="Unplaced"/>
</dbReference>
<dbReference type="InterPro" id="IPR045249">
    <property type="entry name" value="HARBI1-like"/>
</dbReference>
<dbReference type="GO" id="GO:0016787">
    <property type="term" value="F:hydrolase activity"/>
    <property type="evidence" value="ECO:0007669"/>
    <property type="project" value="UniProtKB-KW"/>
</dbReference>
<evidence type="ECO:0000256" key="8">
    <source>
        <dbReference type="SAM" id="Phobius"/>
    </source>
</evidence>
<gene>
    <name evidence="11" type="primary">LOC112467177</name>
</gene>
<comment type="subcellular location">
    <subcellularLocation>
        <location evidence="2">Nucleus</location>
    </subcellularLocation>
</comment>
<dbReference type="OrthoDB" id="2668416at2759"/>
<organism evidence="10 11">
    <name type="scientific">Temnothorax curvispinosus</name>
    <dbReference type="NCBI Taxonomy" id="300111"/>
    <lineage>
        <taxon>Eukaryota</taxon>
        <taxon>Metazoa</taxon>
        <taxon>Ecdysozoa</taxon>
        <taxon>Arthropoda</taxon>
        <taxon>Hexapoda</taxon>
        <taxon>Insecta</taxon>
        <taxon>Pterygota</taxon>
        <taxon>Neoptera</taxon>
        <taxon>Endopterygota</taxon>
        <taxon>Hymenoptera</taxon>
        <taxon>Apocrita</taxon>
        <taxon>Aculeata</taxon>
        <taxon>Formicoidea</taxon>
        <taxon>Formicidae</taxon>
        <taxon>Myrmicinae</taxon>
        <taxon>Temnothorax</taxon>
    </lineage>
</organism>
<dbReference type="PANTHER" id="PTHR22930">
    <property type="match status" value="1"/>
</dbReference>
<evidence type="ECO:0000256" key="2">
    <source>
        <dbReference type="ARBA" id="ARBA00004123"/>
    </source>
</evidence>
<dbReference type="GO" id="GO:0005634">
    <property type="term" value="C:nucleus"/>
    <property type="evidence" value="ECO:0007669"/>
    <property type="project" value="UniProtKB-SubCell"/>
</dbReference>